<organism evidence="2 3">
    <name type="scientific">Trifolium subterraneum</name>
    <name type="common">Subterranean clover</name>
    <dbReference type="NCBI Taxonomy" id="3900"/>
    <lineage>
        <taxon>Eukaryota</taxon>
        <taxon>Viridiplantae</taxon>
        <taxon>Streptophyta</taxon>
        <taxon>Embryophyta</taxon>
        <taxon>Tracheophyta</taxon>
        <taxon>Spermatophyta</taxon>
        <taxon>Magnoliopsida</taxon>
        <taxon>eudicotyledons</taxon>
        <taxon>Gunneridae</taxon>
        <taxon>Pentapetalae</taxon>
        <taxon>rosids</taxon>
        <taxon>fabids</taxon>
        <taxon>Fabales</taxon>
        <taxon>Fabaceae</taxon>
        <taxon>Papilionoideae</taxon>
        <taxon>50 kb inversion clade</taxon>
        <taxon>NPAAA clade</taxon>
        <taxon>Hologalegina</taxon>
        <taxon>IRL clade</taxon>
        <taxon>Trifolieae</taxon>
        <taxon>Trifolium</taxon>
    </lineage>
</organism>
<reference evidence="3" key="1">
    <citation type="journal article" date="2017" name="Front. Plant Sci.">
        <title>Climate Clever Clovers: New Paradigm to Reduce the Environmental Footprint of Ruminants by Breeding Low Methanogenic Forages Utilizing Haplotype Variation.</title>
        <authorList>
            <person name="Kaur P."/>
            <person name="Appels R."/>
            <person name="Bayer P.E."/>
            <person name="Keeble-Gagnere G."/>
            <person name="Wang J."/>
            <person name="Hirakawa H."/>
            <person name="Shirasawa K."/>
            <person name="Vercoe P."/>
            <person name="Stefanova K."/>
            <person name="Durmic Z."/>
            <person name="Nichols P."/>
            <person name="Revell C."/>
            <person name="Isobe S.N."/>
            <person name="Edwards D."/>
            <person name="Erskine W."/>
        </authorList>
    </citation>
    <scope>NUCLEOTIDE SEQUENCE [LARGE SCALE GENOMIC DNA]</scope>
    <source>
        <strain evidence="3">cv. Daliak</strain>
    </source>
</reference>
<dbReference type="EMBL" id="DF974609">
    <property type="protein sequence ID" value="GAU49693.1"/>
    <property type="molecule type" value="Genomic_DNA"/>
</dbReference>
<keyword evidence="1" id="KW-0812">Transmembrane</keyword>
<feature type="transmembrane region" description="Helical" evidence="1">
    <location>
        <begin position="32"/>
        <end position="50"/>
    </location>
</feature>
<dbReference type="AlphaFoldDB" id="A0A2Z6P531"/>
<evidence type="ECO:0000313" key="3">
    <source>
        <dbReference type="Proteomes" id="UP000242715"/>
    </source>
</evidence>
<gene>
    <name evidence="2" type="ORF">TSUD_91930</name>
</gene>
<dbReference type="Proteomes" id="UP000242715">
    <property type="component" value="Unassembled WGS sequence"/>
</dbReference>
<protein>
    <submittedName>
        <fullName evidence="2">Uncharacterized protein</fullName>
    </submittedName>
</protein>
<proteinExistence type="predicted"/>
<keyword evidence="1" id="KW-0472">Membrane</keyword>
<sequence>MGWLFSKKRNAEWKQGYNEQKNMATVSPSPTLHLFVIFGIVISLLWFSHYTSYKA</sequence>
<keyword evidence="1" id="KW-1133">Transmembrane helix</keyword>
<evidence type="ECO:0000256" key="1">
    <source>
        <dbReference type="SAM" id="Phobius"/>
    </source>
</evidence>
<keyword evidence="3" id="KW-1185">Reference proteome</keyword>
<dbReference type="OrthoDB" id="1935034at2759"/>
<evidence type="ECO:0000313" key="2">
    <source>
        <dbReference type="EMBL" id="GAU49693.1"/>
    </source>
</evidence>
<name>A0A2Z6P531_TRISU</name>
<accession>A0A2Z6P531</accession>